<proteinExistence type="predicted"/>
<evidence type="ECO:0000313" key="2">
    <source>
        <dbReference type="Proteomes" id="UP000318571"/>
    </source>
</evidence>
<name>A0A553N653_TIGCA</name>
<sequence>MGNMILTYVLVSAKVSFCPFPQRWFQRGSQNNRKDPFSSHIQENVLFLTKTTQHPDAMFTLAWLELFACVAVARAQLVTYPKGALASVVNLEVQAPKATPSYNVAALPYAYGVNGMNGHGGVYVYRYNAPG</sequence>
<organism evidence="1 2">
    <name type="scientific">Tigriopus californicus</name>
    <name type="common">Marine copepod</name>
    <dbReference type="NCBI Taxonomy" id="6832"/>
    <lineage>
        <taxon>Eukaryota</taxon>
        <taxon>Metazoa</taxon>
        <taxon>Ecdysozoa</taxon>
        <taxon>Arthropoda</taxon>
        <taxon>Crustacea</taxon>
        <taxon>Multicrustacea</taxon>
        <taxon>Hexanauplia</taxon>
        <taxon>Copepoda</taxon>
        <taxon>Harpacticoida</taxon>
        <taxon>Harpacticidae</taxon>
        <taxon>Tigriopus</taxon>
    </lineage>
</organism>
<keyword evidence="2" id="KW-1185">Reference proteome</keyword>
<reference evidence="1 2" key="1">
    <citation type="journal article" date="2018" name="Nat. Ecol. Evol.">
        <title>Genomic signatures of mitonuclear coevolution across populations of Tigriopus californicus.</title>
        <authorList>
            <person name="Barreto F.S."/>
            <person name="Watson E.T."/>
            <person name="Lima T.G."/>
            <person name="Willett C.S."/>
            <person name="Edmands S."/>
            <person name="Li W."/>
            <person name="Burton R.S."/>
        </authorList>
    </citation>
    <scope>NUCLEOTIDE SEQUENCE [LARGE SCALE GENOMIC DNA]</scope>
    <source>
        <strain evidence="1 2">San Diego</strain>
    </source>
</reference>
<dbReference type="AlphaFoldDB" id="A0A553N653"/>
<dbReference type="Proteomes" id="UP000318571">
    <property type="component" value="Chromosome 8"/>
</dbReference>
<comment type="caution">
    <text evidence="1">The sequence shown here is derived from an EMBL/GenBank/DDBJ whole genome shotgun (WGS) entry which is preliminary data.</text>
</comment>
<evidence type="ECO:0000313" key="1">
    <source>
        <dbReference type="EMBL" id="TRY60922.1"/>
    </source>
</evidence>
<accession>A0A553N653</accession>
<protein>
    <submittedName>
        <fullName evidence="1">Uncharacterized protein</fullName>
    </submittedName>
</protein>
<gene>
    <name evidence="1" type="ORF">TCAL_16322</name>
</gene>
<dbReference type="EMBL" id="VCGU01000459">
    <property type="protein sequence ID" value="TRY60922.1"/>
    <property type="molecule type" value="Genomic_DNA"/>
</dbReference>